<evidence type="ECO:0000313" key="9">
    <source>
        <dbReference type="EMBL" id="RKF17839.1"/>
    </source>
</evidence>
<dbReference type="GO" id="GO:0005829">
    <property type="term" value="C:cytosol"/>
    <property type="evidence" value="ECO:0007669"/>
    <property type="project" value="UniProtKB-ARBA"/>
</dbReference>
<dbReference type="PANTHER" id="PTHR47683:SF4">
    <property type="entry name" value="PSEUDOURIDINE SYNTHASE"/>
    <property type="match status" value="1"/>
</dbReference>
<name>A0A420EAX1_9ALTE</name>
<keyword evidence="2 6" id="KW-0694">RNA-binding</keyword>
<dbReference type="Gene3D" id="3.30.70.580">
    <property type="entry name" value="Pseudouridine synthase I, catalytic domain, N-terminal subdomain"/>
    <property type="match status" value="1"/>
</dbReference>
<dbReference type="EC" id="5.4.99.-" evidence="7"/>
<protein>
    <recommendedName>
        <fullName evidence="7">Pseudouridine synthase</fullName>
        <ecNumber evidence="7">5.4.99.-</ecNumber>
    </recommendedName>
</protein>
<keyword evidence="3 7" id="KW-0413">Isomerase</keyword>
<gene>
    <name evidence="9" type="ORF">DBZ36_11315</name>
</gene>
<dbReference type="EMBL" id="RAQO01000006">
    <property type="protein sequence ID" value="RKF17839.1"/>
    <property type="molecule type" value="Genomic_DNA"/>
</dbReference>
<organism evidence="9 10">
    <name type="scientific">Alginatibacterium sediminis</name>
    <dbReference type="NCBI Taxonomy" id="2164068"/>
    <lineage>
        <taxon>Bacteria</taxon>
        <taxon>Pseudomonadati</taxon>
        <taxon>Pseudomonadota</taxon>
        <taxon>Gammaproteobacteria</taxon>
        <taxon>Alteromonadales</taxon>
        <taxon>Alteromonadaceae</taxon>
        <taxon>Alginatibacterium</taxon>
    </lineage>
</organism>
<evidence type="ECO:0000313" key="10">
    <source>
        <dbReference type="Proteomes" id="UP000286482"/>
    </source>
</evidence>
<dbReference type="SUPFAM" id="SSF55120">
    <property type="entry name" value="Pseudouridine synthase"/>
    <property type="match status" value="1"/>
</dbReference>
<dbReference type="AlphaFoldDB" id="A0A420EAX1"/>
<dbReference type="PANTHER" id="PTHR47683">
    <property type="entry name" value="PSEUDOURIDINE SYNTHASE FAMILY PROTEIN-RELATED"/>
    <property type="match status" value="1"/>
</dbReference>
<dbReference type="SUPFAM" id="SSF55174">
    <property type="entry name" value="Alpha-L RNA-binding motif"/>
    <property type="match status" value="1"/>
</dbReference>
<dbReference type="InterPro" id="IPR000748">
    <property type="entry name" value="PsdUridine_synth_RsuA/RluB/E/F"/>
</dbReference>
<dbReference type="FunFam" id="3.30.70.1560:FF:000001">
    <property type="entry name" value="Pseudouridine synthase"/>
    <property type="match status" value="1"/>
</dbReference>
<dbReference type="CDD" id="cd02553">
    <property type="entry name" value="PseudoU_synth_RsuA"/>
    <property type="match status" value="1"/>
</dbReference>
<comment type="function">
    <text evidence="5">Responsible for synthesis of pseudouridine from uracil-516 in 16S ribosomal RNA.</text>
</comment>
<feature type="domain" description="Pseudouridine synthase RsuA/RluA-like" evidence="8">
    <location>
        <begin position="70"/>
        <end position="200"/>
    </location>
</feature>
<accession>A0A420EAX1</accession>
<dbReference type="Proteomes" id="UP000286482">
    <property type="component" value="Unassembled WGS sequence"/>
</dbReference>
<evidence type="ECO:0000256" key="5">
    <source>
        <dbReference type="ARBA" id="ARBA00037590"/>
    </source>
</evidence>
<evidence type="ECO:0000256" key="7">
    <source>
        <dbReference type="RuleBase" id="RU003887"/>
    </source>
</evidence>
<reference evidence="9 10" key="1">
    <citation type="submission" date="2018-09" db="EMBL/GenBank/DDBJ databases">
        <authorList>
            <person name="Wang Z."/>
        </authorList>
    </citation>
    <scope>NUCLEOTIDE SEQUENCE [LARGE SCALE GENOMIC DNA]</scope>
    <source>
        <strain evidence="9 10">ALS 81</strain>
    </source>
</reference>
<evidence type="ECO:0000256" key="1">
    <source>
        <dbReference type="ARBA" id="ARBA00008348"/>
    </source>
</evidence>
<dbReference type="GO" id="GO:0003723">
    <property type="term" value="F:RNA binding"/>
    <property type="evidence" value="ECO:0007669"/>
    <property type="project" value="UniProtKB-KW"/>
</dbReference>
<dbReference type="InterPro" id="IPR042092">
    <property type="entry name" value="PsdUridine_s_RsuA/RluB/E/F_cat"/>
</dbReference>
<keyword evidence="10" id="KW-1185">Reference proteome</keyword>
<dbReference type="GO" id="GO:0160136">
    <property type="term" value="F:16S rRNA pseudouridine(516) synthase activity"/>
    <property type="evidence" value="ECO:0007669"/>
    <property type="project" value="UniProtKB-EC"/>
</dbReference>
<dbReference type="Gene3D" id="3.10.290.10">
    <property type="entry name" value="RNA-binding S4 domain"/>
    <property type="match status" value="1"/>
</dbReference>
<dbReference type="InterPro" id="IPR020094">
    <property type="entry name" value="TruA/RsuA/RluB/E/F_N"/>
</dbReference>
<dbReference type="PROSITE" id="PS01149">
    <property type="entry name" value="PSI_RSU"/>
    <property type="match status" value="1"/>
</dbReference>
<evidence type="ECO:0000259" key="8">
    <source>
        <dbReference type="Pfam" id="PF00849"/>
    </source>
</evidence>
<dbReference type="Pfam" id="PF00849">
    <property type="entry name" value="PseudoU_synth_2"/>
    <property type="match status" value="1"/>
</dbReference>
<evidence type="ECO:0000256" key="4">
    <source>
        <dbReference type="ARBA" id="ARBA00036749"/>
    </source>
</evidence>
<comment type="similarity">
    <text evidence="1 7">Belongs to the pseudouridine synthase RsuA family.</text>
</comment>
<dbReference type="Gene3D" id="3.30.70.1560">
    <property type="entry name" value="Alpha-L RNA-binding motif"/>
    <property type="match status" value="1"/>
</dbReference>
<evidence type="ECO:0000256" key="3">
    <source>
        <dbReference type="ARBA" id="ARBA00023235"/>
    </source>
</evidence>
<dbReference type="InterPro" id="IPR018496">
    <property type="entry name" value="PsdUridine_synth_RsuA/RluB_CS"/>
</dbReference>
<dbReference type="NCBIfam" id="TIGR00093">
    <property type="entry name" value="pseudouridine synthase"/>
    <property type="match status" value="1"/>
</dbReference>
<dbReference type="InterPro" id="IPR036986">
    <property type="entry name" value="S4_RNA-bd_sf"/>
</dbReference>
<comment type="catalytic activity">
    <reaction evidence="4">
        <text>uridine(516) in 16S rRNA = pseudouridine(516) in 16S rRNA</text>
        <dbReference type="Rhea" id="RHEA:38867"/>
        <dbReference type="Rhea" id="RHEA-COMP:10089"/>
        <dbReference type="Rhea" id="RHEA-COMP:10090"/>
        <dbReference type="ChEBI" id="CHEBI:65314"/>
        <dbReference type="ChEBI" id="CHEBI:65315"/>
        <dbReference type="EC" id="5.4.99.19"/>
    </reaction>
</comment>
<evidence type="ECO:0000256" key="6">
    <source>
        <dbReference type="PROSITE-ProRule" id="PRU00182"/>
    </source>
</evidence>
<evidence type="ECO:0000256" key="2">
    <source>
        <dbReference type="ARBA" id="ARBA00022884"/>
    </source>
</evidence>
<dbReference type="InterPro" id="IPR006145">
    <property type="entry name" value="PsdUridine_synth_RsuA/RluA"/>
</dbReference>
<dbReference type="InterPro" id="IPR050343">
    <property type="entry name" value="RsuA_PseudoU_synthase"/>
</dbReference>
<dbReference type="PROSITE" id="PS50889">
    <property type="entry name" value="S4"/>
    <property type="match status" value="1"/>
</dbReference>
<sequence>MGNAVFSLPCRLDKYLCHNLVLTRSQVKTLLKSSEILLDGDVCKFGKQIITQEQVVTYQGKHITHRGHRYYQLNKPKGWVCDRDNPHYPCAIDLISDPVADELQVVGRLDADTTGLLLISSDGKWSQLVRSPNQNKFKTYQVELSQSISDAQIAQLEQGVELNAEPKPTLPAHCKRLNDNQIEISIQEGRYHQVKRMFAAVGNKVISLHRCQIAHIPLDPNLKPSESRLLNEAEIQGIPTSK</sequence>
<comment type="caution">
    <text evidence="9">The sequence shown here is derived from an EMBL/GenBank/DDBJ whole genome shotgun (WGS) entry which is preliminary data.</text>
</comment>
<dbReference type="InterPro" id="IPR020103">
    <property type="entry name" value="PsdUridine_synth_cat_dom_sf"/>
</dbReference>
<proteinExistence type="inferred from homology"/>
<dbReference type="GO" id="GO:0000455">
    <property type="term" value="P:enzyme-directed rRNA pseudouridine synthesis"/>
    <property type="evidence" value="ECO:0007669"/>
    <property type="project" value="UniProtKB-ARBA"/>
</dbReference>